<dbReference type="InterPro" id="IPR019903">
    <property type="entry name" value="RIC_family"/>
</dbReference>
<evidence type="ECO:0000256" key="3">
    <source>
        <dbReference type="ARBA" id="ARBA00022723"/>
    </source>
</evidence>
<reference evidence="5 6" key="1">
    <citation type="submission" date="2017-12" db="EMBL/GenBank/DDBJ databases">
        <title>Kangiella profundi FT102 completed genome.</title>
        <authorList>
            <person name="Xu J."/>
            <person name="Wang J."/>
            <person name="Lu Y."/>
        </authorList>
    </citation>
    <scope>NUCLEOTIDE SEQUENCE [LARGE SCALE GENOMIC DNA]</scope>
    <source>
        <strain evidence="5 6">FT102</strain>
    </source>
</reference>
<keyword evidence="2" id="KW-0963">Cytoplasm</keyword>
<dbReference type="RefSeq" id="WP_106647293.1">
    <property type="nucleotide sequence ID" value="NZ_BMGO01000001.1"/>
</dbReference>
<evidence type="ECO:0000256" key="1">
    <source>
        <dbReference type="ARBA" id="ARBA00004496"/>
    </source>
</evidence>
<comment type="subcellular location">
    <subcellularLocation>
        <location evidence="1">Cytoplasm</location>
    </subcellularLocation>
</comment>
<dbReference type="PANTHER" id="PTHR36438">
    <property type="entry name" value="IRON-SULFUR CLUSTER REPAIR PROTEIN YTFE"/>
    <property type="match status" value="1"/>
</dbReference>
<dbReference type="NCBIfam" id="NF008221">
    <property type="entry name" value="PRK10992.1"/>
    <property type="match status" value="1"/>
</dbReference>
<dbReference type="Proteomes" id="UP000232693">
    <property type="component" value="Chromosome"/>
</dbReference>
<dbReference type="OrthoDB" id="9797132at2"/>
<keyword evidence="4" id="KW-0408">Iron</keyword>
<dbReference type="Pfam" id="PF04405">
    <property type="entry name" value="ScdA_N"/>
    <property type="match status" value="1"/>
</dbReference>
<dbReference type="GO" id="GO:0005737">
    <property type="term" value="C:cytoplasm"/>
    <property type="evidence" value="ECO:0007669"/>
    <property type="project" value="UniProtKB-SubCell"/>
</dbReference>
<dbReference type="AlphaFoldDB" id="A0A2K9APD0"/>
<sequence>MTAFDINLLDKSLGEIARDLPGASRVFFNYGMNFCCKGHQALATCIQEKNLDVEKILTQLNQLTPAESADFSEKFVPNDELINHILERYHEVHREQLPELIRLAQRVESVHGNHPECPTGLASFLSEVEQEMEAHMQKEEQILFPMIQRGMGGLAKSPVAVMRMEHDDHGESLARLEELVNHFQLPAEACNTWQALYIGLAAFKEDLMNHIHLENNILFERIDNYLGGH</sequence>
<dbReference type="PANTHER" id="PTHR36438:SF1">
    <property type="entry name" value="IRON-SULFUR CLUSTER REPAIR PROTEIN YTFE"/>
    <property type="match status" value="1"/>
</dbReference>
<organism evidence="5 6">
    <name type="scientific">Kangiella profundi</name>
    <dbReference type="NCBI Taxonomy" id="1561924"/>
    <lineage>
        <taxon>Bacteria</taxon>
        <taxon>Pseudomonadati</taxon>
        <taxon>Pseudomonadota</taxon>
        <taxon>Gammaproteobacteria</taxon>
        <taxon>Kangiellales</taxon>
        <taxon>Kangiellaceae</taxon>
        <taxon>Kangiella</taxon>
    </lineage>
</organism>
<protein>
    <submittedName>
        <fullName evidence="5">Iron-sulfur cluster repair di-iron protein</fullName>
    </submittedName>
</protein>
<dbReference type="GO" id="GO:0046872">
    <property type="term" value="F:metal ion binding"/>
    <property type="evidence" value="ECO:0007669"/>
    <property type="project" value="UniProtKB-KW"/>
</dbReference>
<name>A0A2K9APD0_9GAMM</name>
<evidence type="ECO:0000313" key="6">
    <source>
        <dbReference type="Proteomes" id="UP000232693"/>
    </source>
</evidence>
<dbReference type="Gene3D" id="1.20.120.520">
    <property type="entry name" value="nmb1532 protein domain like"/>
    <property type="match status" value="1"/>
</dbReference>
<dbReference type="KEGG" id="kpd:CW740_09610"/>
<evidence type="ECO:0000313" key="5">
    <source>
        <dbReference type="EMBL" id="AUD79482.1"/>
    </source>
</evidence>
<dbReference type="NCBIfam" id="TIGR03652">
    <property type="entry name" value="FeS_repair_RIC"/>
    <property type="match status" value="1"/>
</dbReference>
<keyword evidence="3" id="KW-0479">Metal-binding</keyword>
<dbReference type="Pfam" id="PF01814">
    <property type="entry name" value="Hemerythrin"/>
    <property type="match status" value="1"/>
</dbReference>
<gene>
    <name evidence="5" type="ORF">CW740_09610</name>
</gene>
<accession>A0A2K9APD0</accession>
<dbReference type="CDD" id="cd12108">
    <property type="entry name" value="Hr-like"/>
    <property type="match status" value="1"/>
</dbReference>
<evidence type="ECO:0000256" key="4">
    <source>
        <dbReference type="ARBA" id="ARBA00023004"/>
    </source>
</evidence>
<evidence type="ECO:0000256" key="2">
    <source>
        <dbReference type="ARBA" id="ARBA00022490"/>
    </source>
</evidence>
<keyword evidence="6" id="KW-1185">Reference proteome</keyword>
<dbReference type="InterPro" id="IPR012312">
    <property type="entry name" value="Hemerythrin-like"/>
</dbReference>
<proteinExistence type="predicted"/>
<dbReference type="EMBL" id="CP025120">
    <property type="protein sequence ID" value="AUD79482.1"/>
    <property type="molecule type" value="Genomic_DNA"/>
</dbReference>